<protein>
    <recommendedName>
        <fullName evidence="8">Metalloprotease-like protein</fullName>
    </recommendedName>
</protein>
<keyword evidence="4" id="KW-0472">Membrane</keyword>
<dbReference type="PANTHER" id="PTHR30168">
    <property type="entry name" value="PUTATIVE MEMBRANE PROTEIN YPFJ"/>
    <property type="match status" value="1"/>
</dbReference>
<reference evidence="6" key="2">
    <citation type="submission" date="2022-09" db="EMBL/GenBank/DDBJ databases">
        <authorList>
            <person name="Sun Q."/>
            <person name="Ohkuma M."/>
        </authorList>
    </citation>
    <scope>NUCLEOTIDE SEQUENCE</scope>
    <source>
        <strain evidence="6">JCM 3093</strain>
    </source>
</reference>
<evidence type="ECO:0008006" key="8">
    <source>
        <dbReference type="Google" id="ProtNLM"/>
    </source>
</evidence>
<dbReference type="InterPro" id="IPR007343">
    <property type="entry name" value="Uncharacterised_pept_Zn_put"/>
</dbReference>
<organism evidence="6 7">
    <name type="scientific">Planomonospora parontospora</name>
    <dbReference type="NCBI Taxonomy" id="58119"/>
    <lineage>
        <taxon>Bacteria</taxon>
        <taxon>Bacillati</taxon>
        <taxon>Actinomycetota</taxon>
        <taxon>Actinomycetes</taxon>
        <taxon>Streptosporangiales</taxon>
        <taxon>Streptosporangiaceae</taxon>
        <taxon>Planomonospora</taxon>
    </lineage>
</organism>
<keyword evidence="3" id="KW-1133">Transmembrane helix</keyword>
<dbReference type="Proteomes" id="UP000627984">
    <property type="component" value="Unassembled WGS sequence"/>
</dbReference>
<dbReference type="EMBL" id="BMQD01000009">
    <property type="protein sequence ID" value="GGK71055.1"/>
    <property type="molecule type" value="Genomic_DNA"/>
</dbReference>
<sequence>MLTPLSTPLPVRGAGRGRPVPVEGRSGRAGLEMDAHERARWFGEVACGYDHDEYRRLRIRRESSHRHERGLHWADRIDHLQVTSDPLIVLLGVVGCPAMRLLPSGAGSLRPLRRPAVLVRWVLPAAVCLAVLPPGAAQAAPGAVQAASGAVHAEAPAGRPAAENAPVRNPFAGTGRLAATSCPEPPITEGGIPRTREYLAAAVKCLDRAWSAHFSRAGLRFRAPAVRFHEELPEYVCGVRNPHVDALYCIERATLVFPLTGMWIEDRTDLYPLRTAAHEYGHHLQSLTGIRRAYETRAQRRGVPEAERERLRRRYELQADCLAGVFLGGVRHSLARTGRDWEALSDTLRARGDDPGYRTHGTGANRVRWFERGLGTVSPAACDTWSAPPSRVS</sequence>
<evidence type="ECO:0000256" key="2">
    <source>
        <dbReference type="ARBA" id="ARBA00022692"/>
    </source>
</evidence>
<evidence type="ECO:0000256" key="1">
    <source>
        <dbReference type="ARBA" id="ARBA00004167"/>
    </source>
</evidence>
<comment type="caution">
    <text evidence="6">The sequence shown here is derived from an EMBL/GenBank/DDBJ whole genome shotgun (WGS) entry which is preliminary data.</text>
</comment>
<evidence type="ECO:0000313" key="7">
    <source>
        <dbReference type="Proteomes" id="UP000627984"/>
    </source>
</evidence>
<dbReference type="GO" id="GO:0016020">
    <property type="term" value="C:membrane"/>
    <property type="evidence" value="ECO:0007669"/>
    <property type="project" value="UniProtKB-SubCell"/>
</dbReference>
<comment type="subcellular location">
    <subcellularLocation>
        <location evidence="1">Membrane</location>
        <topology evidence="1">Single-pass membrane protein</topology>
    </subcellularLocation>
</comment>
<evidence type="ECO:0000256" key="3">
    <source>
        <dbReference type="ARBA" id="ARBA00022989"/>
    </source>
</evidence>
<feature type="region of interest" description="Disordered" evidence="5">
    <location>
        <begin position="1"/>
        <end position="26"/>
    </location>
</feature>
<name>A0AA37BHF7_9ACTN</name>
<keyword evidence="2" id="KW-0812">Transmembrane</keyword>
<dbReference type="AlphaFoldDB" id="A0AA37BHF7"/>
<dbReference type="PANTHER" id="PTHR30168:SF0">
    <property type="entry name" value="INNER MEMBRANE PROTEIN"/>
    <property type="match status" value="1"/>
</dbReference>
<evidence type="ECO:0000256" key="5">
    <source>
        <dbReference type="SAM" id="MobiDB-lite"/>
    </source>
</evidence>
<accession>A0AA37BHF7</accession>
<reference evidence="6" key="1">
    <citation type="journal article" date="2014" name="Int. J. Syst. Evol. Microbiol.">
        <title>Complete genome sequence of Corynebacterium casei LMG S-19264T (=DSM 44701T), isolated from a smear-ripened cheese.</title>
        <authorList>
            <consortium name="US DOE Joint Genome Institute (JGI-PGF)"/>
            <person name="Walter F."/>
            <person name="Albersmeier A."/>
            <person name="Kalinowski J."/>
            <person name="Ruckert C."/>
        </authorList>
    </citation>
    <scope>NUCLEOTIDE SEQUENCE</scope>
    <source>
        <strain evidence="6">JCM 3093</strain>
    </source>
</reference>
<proteinExistence type="predicted"/>
<gene>
    <name evidence="6" type="ORF">GCM10010126_33270</name>
</gene>
<evidence type="ECO:0000256" key="4">
    <source>
        <dbReference type="ARBA" id="ARBA00023136"/>
    </source>
</evidence>
<evidence type="ECO:0000313" key="6">
    <source>
        <dbReference type="EMBL" id="GGK71055.1"/>
    </source>
</evidence>
<dbReference type="Pfam" id="PF04228">
    <property type="entry name" value="Zn_peptidase"/>
    <property type="match status" value="1"/>
</dbReference>